<organism evidence="2 3">
    <name type="scientific">Aliidongia dinghuensis</name>
    <dbReference type="NCBI Taxonomy" id="1867774"/>
    <lineage>
        <taxon>Bacteria</taxon>
        <taxon>Pseudomonadati</taxon>
        <taxon>Pseudomonadota</taxon>
        <taxon>Alphaproteobacteria</taxon>
        <taxon>Rhodospirillales</taxon>
        <taxon>Dongiaceae</taxon>
        <taxon>Aliidongia</taxon>
    </lineage>
</organism>
<name>A0A8J2YPP4_9PROT</name>
<reference evidence="2" key="2">
    <citation type="submission" date="2020-09" db="EMBL/GenBank/DDBJ databases">
        <authorList>
            <person name="Sun Q."/>
            <person name="Zhou Y."/>
        </authorList>
    </citation>
    <scope>NUCLEOTIDE SEQUENCE</scope>
    <source>
        <strain evidence="2">CGMCC 1.15725</strain>
    </source>
</reference>
<dbReference type="EMBL" id="BMJQ01000001">
    <property type="protein sequence ID" value="GGF03914.1"/>
    <property type="molecule type" value="Genomic_DNA"/>
</dbReference>
<dbReference type="GO" id="GO:0006171">
    <property type="term" value="P:cAMP biosynthetic process"/>
    <property type="evidence" value="ECO:0007669"/>
    <property type="project" value="TreeGrafter"/>
</dbReference>
<evidence type="ECO:0000313" key="3">
    <source>
        <dbReference type="Proteomes" id="UP000646365"/>
    </source>
</evidence>
<dbReference type="GO" id="GO:0035556">
    <property type="term" value="P:intracellular signal transduction"/>
    <property type="evidence" value="ECO:0007669"/>
    <property type="project" value="InterPro"/>
</dbReference>
<gene>
    <name evidence="2" type="ORF">GCM10011611_06730</name>
</gene>
<dbReference type="SMART" id="SM00044">
    <property type="entry name" value="CYCc"/>
    <property type="match status" value="1"/>
</dbReference>
<dbReference type="SUPFAM" id="SSF55073">
    <property type="entry name" value="Nucleotide cyclase"/>
    <property type="match status" value="1"/>
</dbReference>
<dbReference type="AlphaFoldDB" id="A0A8J2YPP4"/>
<evidence type="ECO:0000313" key="2">
    <source>
        <dbReference type="EMBL" id="GGF03914.1"/>
    </source>
</evidence>
<proteinExistence type="predicted"/>
<protein>
    <submittedName>
        <fullName evidence="2">Adenylate cyclase</fullName>
    </submittedName>
</protein>
<accession>A0A8J2YPP4</accession>
<keyword evidence="3" id="KW-1185">Reference proteome</keyword>
<dbReference type="RefSeq" id="WP_189042395.1">
    <property type="nucleotide sequence ID" value="NZ_BMJQ01000001.1"/>
</dbReference>
<sequence length="390" mass="42496">MRVERLKPFVEWLSERQGSAADIDALHQSLCRQLVRLGYGIWRSGLLLETLDPEISGGRIIWSREGVEEVQVTLNPHTADLSESYARSPLKIVDDTGHTLRARLDKPILALPLLQELRAEGATDYMIVPLAFTDRRRSAGLSFTTDAPEGFSNEDVEELEIISRLISAAFEVRLLRHIALGLLETYVGTQAGANILDGLVKRGDGGRMRAVIWYSDLRNFTRLTETMETGELLDLLNEYFELFGVAAAKRGGEVVQHIGDAIMIYFTIPPGSNDEAVTAGVVDAVVEALAGLEVANAARRARGAVEIKCGIGLDIGEVTHGNVGSLRRLSFNVVGPAVNRAARIETLTKALGVPLLMSADFARTTGRAWLSAGWHALKGVPDPVEIARLP</sequence>
<dbReference type="Proteomes" id="UP000646365">
    <property type="component" value="Unassembled WGS sequence"/>
</dbReference>
<dbReference type="InterPro" id="IPR001054">
    <property type="entry name" value="A/G_cyclase"/>
</dbReference>
<feature type="domain" description="Guanylate cyclase" evidence="1">
    <location>
        <begin position="211"/>
        <end position="345"/>
    </location>
</feature>
<dbReference type="Pfam" id="PF00211">
    <property type="entry name" value="Guanylate_cyc"/>
    <property type="match status" value="1"/>
</dbReference>
<evidence type="ECO:0000259" key="1">
    <source>
        <dbReference type="PROSITE" id="PS50125"/>
    </source>
</evidence>
<comment type="caution">
    <text evidence="2">The sequence shown here is derived from an EMBL/GenBank/DDBJ whole genome shotgun (WGS) entry which is preliminary data.</text>
</comment>
<dbReference type="PROSITE" id="PS50125">
    <property type="entry name" value="GUANYLATE_CYCLASE_2"/>
    <property type="match status" value="1"/>
</dbReference>
<dbReference type="InterPro" id="IPR029787">
    <property type="entry name" value="Nucleotide_cyclase"/>
</dbReference>
<dbReference type="Gene3D" id="3.30.70.1230">
    <property type="entry name" value="Nucleotide cyclase"/>
    <property type="match status" value="1"/>
</dbReference>
<dbReference type="PANTHER" id="PTHR43081">
    <property type="entry name" value="ADENYLATE CYCLASE, TERMINAL-DIFFERENTIATION SPECIFIC-RELATED"/>
    <property type="match status" value="1"/>
</dbReference>
<dbReference type="PANTHER" id="PTHR43081:SF11">
    <property type="entry name" value="BLR2264 PROTEIN"/>
    <property type="match status" value="1"/>
</dbReference>
<reference evidence="2" key="1">
    <citation type="journal article" date="2014" name="Int. J. Syst. Evol. Microbiol.">
        <title>Complete genome sequence of Corynebacterium casei LMG S-19264T (=DSM 44701T), isolated from a smear-ripened cheese.</title>
        <authorList>
            <consortium name="US DOE Joint Genome Institute (JGI-PGF)"/>
            <person name="Walter F."/>
            <person name="Albersmeier A."/>
            <person name="Kalinowski J."/>
            <person name="Ruckert C."/>
        </authorList>
    </citation>
    <scope>NUCLEOTIDE SEQUENCE</scope>
    <source>
        <strain evidence="2">CGMCC 1.15725</strain>
    </source>
</reference>
<dbReference type="InterPro" id="IPR050697">
    <property type="entry name" value="Adenylyl/Guanylyl_Cyclase_3/4"/>
</dbReference>
<dbReference type="GO" id="GO:0004016">
    <property type="term" value="F:adenylate cyclase activity"/>
    <property type="evidence" value="ECO:0007669"/>
    <property type="project" value="UniProtKB-ARBA"/>
</dbReference>
<dbReference type="CDD" id="cd07302">
    <property type="entry name" value="CHD"/>
    <property type="match status" value="1"/>
</dbReference>